<keyword evidence="7" id="KW-1185">Reference proteome</keyword>
<feature type="domain" description="MmeI-like DNA-methyltransferase" evidence="5">
    <location>
        <begin position="296"/>
        <end position="367"/>
    </location>
</feature>
<sequence length="1206" mass="133836">MQPLDKTLRNLLERSVQEAREIAENAARAALEQLGVAEPTPPPHLSKLERALRLRLRAHGRQLGDVLNGGKRNTMERLIEEVAYEHWHRMLFARFLAENDLLLYDGVAVSLAECAELAGDEGLRNEWELAARLATAMLPQIFRLDSPVFQLILPPEHQQRLERLITELPREVFTAADSLGWVYQFWQSKRKEEVNAAEVKIGARELPAVTQLFTEPYMVSFLLDNALGAWWATRRLSPAELAGAADEEELRARAAIPGLPLEYLRFIKMPAAPAAEGRDEGEAWTPAAGTFAGWPQELSQFKILDPCCGSGHFLVAAFLMLVPLRMALENLSSRQAVAAVLRDNIHGLELDRRCVELAAFALALTAWRYPDLPAPSAQDSPAAPSFSADGAGGAAPLGYRPLPELHLACSGLAIGLAREEWKQLNLSKPNLRLALEWLHDTFQEAPVLGSLLDPAKTEAARIAPWDELSAALDRALNQEQSAEQQEVAVVAQGLTKAAALLTGKYHWLLTNVPYLARGKQDERLRDFCQRHYPAAKNDLATVFLERCLELCVHEKAAPPAPGRESSGLAGGAGRQGVVSVVLPQNWLFLTSYRKLREKLLQNETWHLIARLGPQAFQTPMWDFNVQLLTLSRGAIQGGGPGPLWAAANPAANPPPPHLIAGLDVSAPRTAAAKAAALLTTELKQVEQARQLDNPDAVISFSEINSLSLLGKHARSLAGVDSGDSQRFMFRHWEHPRLLDGWIYQLNSVNVTIEYGGRENILFFENGQGSLSKCPGGSIRNVKFWGKPGVTVSTMGNNAASLSLGESWCRNCACLVPEKVEHHLALWSYCSSEKFFTAVREINQKLRVAEAIFEVVPFDLDHWTKVAAEQYPHGLPQPYSDDPSQWIFHGHPCGSVVWDETAKQTAPGPLRHDATVLQVAVARLLGYRWPAELDGEMELAAEQREWVQRSALLLPHADEDGIVCIPPVRGEAAASDRLLNLLAAAYGEAWGGATLARLLNNADHAGKTLETWLREKFFSQHCKLFHHRPFIWQIWDGLPDGFSALVNYHRLDYKKLETLTYTYLGDWLDRCRRDLAEGVDGAGEKIAAAESLRQRLELILAGEAPHDIFIRWKPLEQQPIGWHPDLNDGVRLNIRPFLTVPDIAKKGAGILRDKPNIKWNKDRGKDVESAPWYHLGPQYGGQPGGRINDHHLTLAEKRLALEKEHAG</sequence>
<dbReference type="KEGG" id="dak:DaAHT2_2163"/>
<dbReference type="InterPro" id="IPR050953">
    <property type="entry name" value="N4_N6_ade-DNA_methylase"/>
</dbReference>
<dbReference type="REBASE" id="26383">
    <property type="entry name" value="DalAHTORF2163P"/>
</dbReference>
<evidence type="ECO:0000256" key="1">
    <source>
        <dbReference type="ARBA" id="ARBA00011900"/>
    </source>
</evidence>
<reference evidence="7" key="1">
    <citation type="submission" date="2010-02" db="EMBL/GenBank/DDBJ databases">
        <title>Complete sequence of Desulfurivibrio alkaliphilus AHT2.</title>
        <authorList>
            <consortium name="US DOE Joint Genome Institute"/>
            <person name="Pitluck S."/>
            <person name="Chertkov O."/>
            <person name="Detter J.C."/>
            <person name="Han C."/>
            <person name="Tapia R."/>
            <person name="Larimer F."/>
            <person name="Land M."/>
            <person name="Hauser L."/>
            <person name="Kyrpides N."/>
            <person name="Mikhailova N."/>
            <person name="Sorokin D.Y."/>
            <person name="Muyzer G."/>
            <person name="Woyke T."/>
        </authorList>
    </citation>
    <scope>NUCLEOTIDE SEQUENCE [LARGE SCALE GENOMIC DNA]</scope>
    <source>
        <strain evidence="7">DSM 19089 / UNIQEM U267 / AHT2</strain>
    </source>
</reference>
<gene>
    <name evidence="6" type="ordered locus">DaAHT2_2163</name>
</gene>
<dbReference type="Gene3D" id="3.40.50.150">
    <property type="entry name" value="Vaccinia Virus protein VP39"/>
    <property type="match status" value="1"/>
</dbReference>
<evidence type="ECO:0000313" key="7">
    <source>
        <dbReference type="Proteomes" id="UP000001508"/>
    </source>
</evidence>
<dbReference type="OrthoDB" id="9806213at2"/>
<evidence type="ECO:0000313" key="6">
    <source>
        <dbReference type="EMBL" id="ADH86832.1"/>
    </source>
</evidence>
<keyword evidence="2" id="KW-0489">Methyltransferase</keyword>
<evidence type="ECO:0000256" key="4">
    <source>
        <dbReference type="ARBA" id="ARBA00047942"/>
    </source>
</evidence>
<protein>
    <recommendedName>
        <fullName evidence="1">site-specific DNA-methyltransferase (adenine-specific)</fullName>
        <ecNumber evidence="1">2.1.1.72</ecNumber>
    </recommendedName>
</protein>
<dbReference type="STRING" id="589865.DaAHT2_2163"/>
<dbReference type="SUPFAM" id="SSF53335">
    <property type="entry name" value="S-adenosyl-L-methionine-dependent methyltransferases"/>
    <property type="match status" value="1"/>
</dbReference>
<evidence type="ECO:0000256" key="2">
    <source>
        <dbReference type="ARBA" id="ARBA00022603"/>
    </source>
</evidence>
<accession>D6Z667</accession>
<dbReference type="InParanoid" id="D6Z667"/>
<proteinExistence type="predicted"/>
<dbReference type="AlphaFoldDB" id="D6Z667"/>
<keyword evidence="3" id="KW-0808">Transferase</keyword>
<name>D6Z667_DESAT</name>
<dbReference type="EMBL" id="CP001940">
    <property type="protein sequence ID" value="ADH86832.1"/>
    <property type="molecule type" value="Genomic_DNA"/>
</dbReference>
<dbReference type="GO" id="GO:0032259">
    <property type="term" value="P:methylation"/>
    <property type="evidence" value="ECO:0007669"/>
    <property type="project" value="UniProtKB-KW"/>
</dbReference>
<dbReference type="HOGENOM" id="CLU_008940_0_0_7"/>
<evidence type="ECO:0000256" key="3">
    <source>
        <dbReference type="ARBA" id="ARBA00022679"/>
    </source>
</evidence>
<dbReference type="RefSeq" id="WP_013164349.1">
    <property type="nucleotide sequence ID" value="NC_014216.1"/>
</dbReference>
<dbReference type="PANTHER" id="PTHR33841">
    <property type="entry name" value="DNA METHYLTRANSFERASE YEEA-RELATED"/>
    <property type="match status" value="1"/>
</dbReference>
<dbReference type="EC" id="2.1.1.72" evidence="1"/>
<dbReference type="GO" id="GO:0009007">
    <property type="term" value="F:site-specific DNA-methyltransferase (adenine-specific) activity"/>
    <property type="evidence" value="ECO:0007669"/>
    <property type="project" value="UniProtKB-EC"/>
</dbReference>
<organism evidence="6 7">
    <name type="scientific">Desulfurivibrio alkaliphilus (strain DSM 19089 / UNIQEM U267 / AHT2)</name>
    <dbReference type="NCBI Taxonomy" id="589865"/>
    <lineage>
        <taxon>Bacteria</taxon>
        <taxon>Pseudomonadati</taxon>
        <taxon>Thermodesulfobacteriota</taxon>
        <taxon>Desulfobulbia</taxon>
        <taxon>Desulfobulbales</taxon>
        <taxon>Desulfobulbaceae</taxon>
        <taxon>Desulfurivibrio</taxon>
    </lineage>
</organism>
<dbReference type="InterPro" id="IPR029063">
    <property type="entry name" value="SAM-dependent_MTases_sf"/>
</dbReference>
<comment type="catalytic activity">
    <reaction evidence="4">
        <text>a 2'-deoxyadenosine in DNA + S-adenosyl-L-methionine = an N(6)-methyl-2'-deoxyadenosine in DNA + S-adenosyl-L-homocysteine + H(+)</text>
        <dbReference type="Rhea" id="RHEA:15197"/>
        <dbReference type="Rhea" id="RHEA-COMP:12418"/>
        <dbReference type="Rhea" id="RHEA-COMP:12419"/>
        <dbReference type="ChEBI" id="CHEBI:15378"/>
        <dbReference type="ChEBI" id="CHEBI:57856"/>
        <dbReference type="ChEBI" id="CHEBI:59789"/>
        <dbReference type="ChEBI" id="CHEBI:90615"/>
        <dbReference type="ChEBI" id="CHEBI:90616"/>
        <dbReference type="EC" id="2.1.1.72"/>
    </reaction>
</comment>
<dbReference type="Pfam" id="PF20473">
    <property type="entry name" value="MmeI_Mtase"/>
    <property type="match status" value="1"/>
</dbReference>
<dbReference type="InterPro" id="IPR046816">
    <property type="entry name" value="MmeI_Mtase"/>
</dbReference>
<dbReference type="eggNOG" id="COG1002">
    <property type="taxonomic scope" value="Bacteria"/>
</dbReference>
<dbReference type="PANTHER" id="PTHR33841:SF1">
    <property type="entry name" value="DNA METHYLTRANSFERASE A"/>
    <property type="match status" value="1"/>
</dbReference>
<evidence type="ECO:0000259" key="5">
    <source>
        <dbReference type="Pfam" id="PF20473"/>
    </source>
</evidence>
<dbReference type="Proteomes" id="UP000001508">
    <property type="component" value="Chromosome"/>
</dbReference>